<evidence type="ECO:0000256" key="2">
    <source>
        <dbReference type="ARBA" id="ARBA00022525"/>
    </source>
</evidence>
<evidence type="ECO:0000313" key="9">
    <source>
        <dbReference type="Proteomes" id="UP000010552"/>
    </source>
</evidence>
<evidence type="ECO:0000256" key="3">
    <source>
        <dbReference type="ARBA" id="ARBA00022837"/>
    </source>
</evidence>
<keyword evidence="4" id="KW-1015">Disulfide bond</keyword>
<evidence type="ECO:0000259" key="7">
    <source>
        <dbReference type="PROSITE" id="PS51233"/>
    </source>
</evidence>
<keyword evidence="6" id="KW-0732">Signal</keyword>
<dbReference type="eggNOG" id="KOG4475">
    <property type="taxonomic scope" value="Eukaryota"/>
</dbReference>
<dbReference type="STRING" id="9402.L5K1I0"/>
<dbReference type="eggNOG" id="KOG1216">
    <property type="taxonomic scope" value="Eukaryota"/>
</dbReference>
<dbReference type="FunFam" id="2.20.100.10:FF:000002">
    <property type="entry name" value="Unc-5 netrin receptor C"/>
    <property type="match status" value="1"/>
</dbReference>
<dbReference type="SUPFAM" id="SSF82895">
    <property type="entry name" value="TSP-1 type 1 repeat"/>
    <property type="match status" value="3"/>
</dbReference>
<dbReference type="PROSITE" id="PS51233">
    <property type="entry name" value="VWFD"/>
    <property type="match status" value="2"/>
</dbReference>
<dbReference type="EMBL" id="KB031043">
    <property type="protein sequence ID" value="ELK05197.1"/>
    <property type="molecule type" value="Genomic_DNA"/>
</dbReference>
<name>L5K1I0_PTEAL</name>
<dbReference type="eggNOG" id="KOG3538">
    <property type="taxonomic scope" value="Eukaryota"/>
</dbReference>
<dbReference type="InterPro" id="IPR001846">
    <property type="entry name" value="VWF_type-D"/>
</dbReference>
<dbReference type="Pfam" id="PF08742">
    <property type="entry name" value="C8"/>
    <property type="match status" value="2"/>
</dbReference>
<gene>
    <name evidence="8" type="ORF">PAL_GLEAN10007576</name>
</gene>
<dbReference type="PANTHER" id="PTHR11339:SF396">
    <property type="entry name" value="SCO-SPONDIN"/>
    <property type="match status" value="1"/>
</dbReference>
<dbReference type="InterPro" id="IPR050780">
    <property type="entry name" value="Mucin_vWF_Thrombospondin_sf"/>
</dbReference>
<feature type="domain" description="VWFD" evidence="7">
    <location>
        <begin position="281"/>
        <end position="462"/>
    </location>
</feature>
<sequence>MLLLALLFGVAWALTNGRWCEQTETILVEEEVAPRQEDLVSCTSLYHYQRLGWRLDLSRSGRAGLCPIYRPPETRPAAWNRTVRACCPGWGGSHCTLGSTPSPALLQPMPGAVAQLWSQRPRPSATCATWSGFHYRTFDGRHYHFLGRCTYLLAGAADSTWAVHLEPRGHCPQPGHCQLPGCPDAAEAAQGCEDPLRGTEADTEAGQLRAEAQDVCHQLLDSPFRECHAQVQGLCGTFTWNQQDDFLTPAGDVETSIAAFVSKFQLAGEGRCPSEDSTLLPPCSAHPQRHVFAETACAVLHGPAFQECHGLVDREPFHLRCLAAVCGCASGRDCLCPVLAAYARRCAQEGASSPWRNQTLCRRAVTVNGVSITPPKVYTGPGLSLRRAGLFLQLATRLGLTLLWDGGTRVLVQLSPQFRGRVAGLCGDFDGDASNDLRSRQGVLEPTAELAAHSWRLSPLCPEPGDVPHPCTVNSRRAAWARARCGVLLQSLFAWCHPEVPPQQHYEWCLYDACGCDSGGDCECLCSAIAAYADECARHGLHVRWRSQDLCLPGGWSRWSPWSWCDRSCGGGRSLRSRSCSSPPPKNGGAPCAGERHQARLCNPMPCVPGAWTLWAPWSDCPVSCGGGTQARTRVCTASAPHHTVPSCLGPDTQSQRCGWQPCPGLRAACSWGLWGPCSQSCGPGLASRSGSCPCPLAEANRTCNGSFFHLDTQACYPGPCLAVRTVPVPSLSSMCAPAVHPLCTLCGPGTVPACVCVDAATQPCPCVPSCLLHNGTCVPPAACPCAQLSLPWGLTLTPEEQAQELPSGTVLTQNCTRCVCRGGAFNCSLDDCEECPPGEVWQQVAPGEPGPCERTCQELDATEAQGNCSAGQAQGCVCRRGHFRSQAGPCVTADRCECWRHGRPHPEPYLQSQCDCCSYRLDPESPVRLLHLRCPGGHMEPVVLPVIHSCQCSACQGGSGPGRGGSWPGLGRWAMGTWAWVWAGPGCRRGQGPEAQPPLDSWSASCLSVRSSSLQPC</sequence>
<feature type="chain" id="PRO_5003968718" evidence="6">
    <location>
        <begin position="18"/>
        <end position="1018"/>
    </location>
</feature>
<dbReference type="SMART" id="SM00216">
    <property type="entry name" value="VWD"/>
    <property type="match status" value="2"/>
</dbReference>
<dbReference type="InterPro" id="IPR014853">
    <property type="entry name" value="VWF/SSPO/ZAN-like_Cys-rich_dom"/>
</dbReference>
<keyword evidence="5" id="KW-0325">Glycoprotein</keyword>
<dbReference type="FunFam" id="2.20.100.10:FF:000001">
    <property type="entry name" value="semaphorin-5A isoform X1"/>
    <property type="match status" value="1"/>
</dbReference>
<dbReference type="InterPro" id="IPR036084">
    <property type="entry name" value="Ser_inhib-like_sf"/>
</dbReference>
<proteinExistence type="predicted"/>
<dbReference type="Proteomes" id="UP000010552">
    <property type="component" value="Unassembled WGS sequence"/>
</dbReference>
<dbReference type="CDD" id="cd19941">
    <property type="entry name" value="TIL"/>
    <property type="match status" value="1"/>
</dbReference>
<dbReference type="InterPro" id="IPR036383">
    <property type="entry name" value="TSP1_rpt_sf"/>
</dbReference>
<evidence type="ECO:0000256" key="1">
    <source>
        <dbReference type="ARBA" id="ARBA00004613"/>
    </source>
</evidence>
<dbReference type="PANTHER" id="PTHR11339">
    <property type="entry name" value="EXTRACELLULAR MATRIX GLYCOPROTEIN RELATED"/>
    <property type="match status" value="1"/>
</dbReference>
<dbReference type="Pfam" id="PF00090">
    <property type="entry name" value="TSP_1"/>
    <property type="match status" value="3"/>
</dbReference>
<dbReference type="Pfam" id="PF00094">
    <property type="entry name" value="VWD"/>
    <property type="match status" value="2"/>
</dbReference>
<dbReference type="InterPro" id="IPR000884">
    <property type="entry name" value="TSP1_rpt"/>
</dbReference>
<dbReference type="eggNOG" id="KOG1215">
    <property type="taxonomic scope" value="Eukaryota"/>
</dbReference>
<comment type="subcellular location">
    <subcellularLocation>
        <location evidence="1">Secreted</location>
    </subcellularLocation>
</comment>
<evidence type="ECO:0000313" key="8">
    <source>
        <dbReference type="EMBL" id="ELK05197.1"/>
    </source>
</evidence>
<evidence type="ECO:0000256" key="5">
    <source>
        <dbReference type="ARBA" id="ARBA00023180"/>
    </source>
</evidence>
<dbReference type="SMART" id="SM00209">
    <property type="entry name" value="TSP1"/>
    <property type="match status" value="3"/>
</dbReference>
<dbReference type="InParanoid" id="L5K1I0"/>
<keyword evidence="2" id="KW-0964">Secreted</keyword>
<feature type="domain" description="VWFD" evidence="7">
    <location>
        <begin position="125"/>
        <end position="273"/>
    </location>
</feature>
<dbReference type="SUPFAM" id="SSF57567">
    <property type="entry name" value="Serine protease inhibitors"/>
    <property type="match status" value="1"/>
</dbReference>
<dbReference type="PROSITE" id="PS50092">
    <property type="entry name" value="TSP1"/>
    <property type="match status" value="3"/>
</dbReference>
<dbReference type="Gene3D" id="2.20.100.10">
    <property type="entry name" value="Thrombospondin type-1 (TSP1) repeat"/>
    <property type="match status" value="3"/>
</dbReference>
<dbReference type="SMART" id="SM00832">
    <property type="entry name" value="C8"/>
    <property type="match status" value="2"/>
</dbReference>
<protein>
    <submittedName>
        <fullName evidence="8">SCO-spondin</fullName>
    </submittedName>
</protein>
<evidence type="ECO:0000256" key="4">
    <source>
        <dbReference type="ARBA" id="ARBA00023157"/>
    </source>
</evidence>
<evidence type="ECO:0000256" key="6">
    <source>
        <dbReference type="SAM" id="SignalP"/>
    </source>
</evidence>
<reference evidence="9" key="1">
    <citation type="journal article" date="2013" name="Science">
        <title>Comparative analysis of bat genomes provides insight into the evolution of flight and immunity.</title>
        <authorList>
            <person name="Zhang G."/>
            <person name="Cowled C."/>
            <person name="Shi Z."/>
            <person name="Huang Z."/>
            <person name="Bishop-Lilly K.A."/>
            <person name="Fang X."/>
            <person name="Wynne J.W."/>
            <person name="Xiong Z."/>
            <person name="Baker M.L."/>
            <person name="Zhao W."/>
            <person name="Tachedjian M."/>
            <person name="Zhu Y."/>
            <person name="Zhou P."/>
            <person name="Jiang X."/>
            <person name="Ng J."/>
            <person name="Yang L."/>
            <person name="Wu L."/>
            <person name="Xiao J."/>
            <person name="Feng Y."/>
            <person name="Chen Y."/>
            <person name="Sun X."/>
            <person name="Zhang Y."/>
            <person name="Marsh G.A."/>
            <person name="Crameri G."/>
            <person name="Broder C.C."/>
            <person name="Frey K.G."/>
            <person name="Wang L.F."/>
            <person name="Wang J."/>
        </authorList>
    </citation>
    <scope>NUCLEOTIDE SEQUENCE [LARGE SCALE GENOMIC DNA]</scope>
</reference>
<keyword evidence="9" id="KW-1185">Reference proteome</keyword>
<dbReference type="Gene3D" id="2.10.25.10">
    <property type="entry name" value="Laminin"/>
    <property type="match status" value="1"/>
</dbReference>
<accession>L5K1I0</accession>
<keyword evidence="3" id="KW-0106">Calcium</keyword>
<dbReference type="AlphaFoldDB" id="L5K1I0"/>
<feature type="signal peptide" evidence="6">
    <location>
        <begin position="1"/>
        <end position="17"/>
    </location>
</feature>
<organism evidence="8 9">
    <name type="scientific">Pteropus alecto</name>
    <name type="common">Black flying fox</name>
    <dbReference type="NCBI Taxonomy" id="9402"/>
    <lineage>
        <taxon>Eukaryota</taxon>
        <taxon>Metazoa</taxon>
        <taxon>Chordata</taxon>
        <taxon>Craniata</taxon>
        <taxon>Vertebrata</taxon>
        <taxon>Euteleostomi</taxon>
        <taxon>Mammalia</taxon>
        <taxon>Eutheria</taxon>
        <taxon>Laurasiatheria</taxon>
        <taxon>Chiroptera</taxon>
        <taxon>Yinpterochiroptera</taxon>
        <taxon>Pteropodoidea</taxon>
        <taxon>Pteropodidae</taxon>
        <taxon>Pteropodinae</taxon>
        <taxon>Pteropus</taxon>
    </lineage>
</organism>